<comment type="caution">
    <text evidence="2">The sequence shown here is derived from an EMBL/GenBank/DDBJ whole genome shotgun (WGS) entry which is preliminary data.</text>
</comment>
<keyword evidence="1" id="KW-1133">Transmembrane helix</keyword>
<protein>
    <submittedName>
        <fullName evidence="2">Uncharacterized protein</fullName>
    </submittedName>
</protein>
<organism evidence="2 3">
    <name type="scientific">Brachionus calyciflorus</name>
    <dbReference type="NCBI Taxonomy" id="104777"/>
    <lineage>
        <taxon>Eukaryota</taxon>
        <taxon>Metazoa</taxon>
        <taxon>Spiralia</taxon>
        <taxon>Gnathifera</taxon>
        <taxon>Rotifera</taxon>
        <taxon>Eurotatoria</taxon>
        <taxon>Monogononta</taxon>
        <taxon>Pseudotrocha</taxon>
        <taxon>Ploima</taxon>
        <taxon>Brachionidae</taxon>
        <taxon>Brachionus</taxon>
    </lineage>
</organism>
<dbReference type="Proteomes" id="UP000663879">
    <property type="component" value="Unassembled WGS sequence"/>
</dbReference>
<name>A0A814M7A3_9BILA</name>
<feature type="non-terminal residue" evidence="2">
    <location>
        <position position="1"/>
    </location>
</feature>
<evidence type="ECO:0000313" key="2">
    <source>
        <dbReference type="EMBL" id="CAF1074202.1"/>
    </source>
</evidence>
<feature type="transmembrane region" description="Helical" evidence="1">
    <location>
        <begin position="40"/>
        <end position="56"/>
    </location>
</feature>
<reference evidence="2" key="1">
    <citation type="submission" date="2021-02" db="EMBL/GenBank/DDBJ databases">
        <authorList>
            <person name="Nowell W R."/>
        </authorList>
    </citation>
    <scope>NUCLEOTIDE SEQUENCE</scope>
    <source>
        <strain evidence="2">Ploen Becks lab</strain>
    </source>
</reference>
<keyword evidence="1" id="KW-0472">Membrane</keyword>
<dbReference type="AlphaFoldDB" id="A0A814M7A3"/>
<evidence type="ECO:0000313" key="3">
    <source>
        <dbReference type="Proteomes" id="UP000663879"/>
    </source>
</evidence>
<evidence type="ECO:0000256" key="1">
    <source>
        <dbReference type="SAM" id="Phobius"/>
    </source>
</evidence>
<accession>A0A814M7A3</accession>
<keyword evidence="3" id="KW-1185">Reference proteome</keyword>
<keyword evidence="1" id="KW-0812">Transmembrane</keyword>
<sequence length="57" mass="6210">MFIFLHCLVLLIVALVIISSQIFILLNLRPDESLVQNEGGLFSGGILVITVIVTLLS</sequence>
<proteinExistence type="predicted"/>
<gene>
    <name evidence="2" type="ORF">OXX778_LOCUS19880</name>
</gene>
<dbReference type="EMBL" id="CAJNOC010006274">
    <property type="protein sequence ID" value="CAF1074202.1"/>
    <property type="molecule type" value="Genomic_DNA"/>
</dbReference>
<feature type="transmembrane region" description="Helical" evidence="1">
    <location>
        <begin position="7"/>
        <end position="28"/>
    </location>
</feature>